<dbReference type="Pfam" id="PF07221">
    <property type="entry name" value="GlcNAc_2-epim"/>
    <property type="match status" value="1"/>
</dbReference>
<comment type="similarity">
    <text evidence="4">Belongs to the cellobiose 2-epimerase family.</text>
</comment>
<protein>
    <recommendedName>
        <fullName evidence="4">Cellobiose 2-epimerase</fullName>
        <shortName evidence="4">CE</shortName>
        <ecNumber evidence="4">5.1.3.11</ecNumber>
    </recommendedName>
</protein>
<dbReference type="SUPFAM" id="SSF48208">
    <property type="entry name" value="Six-hairpin glycosidases"/>
    <property type="match status" value="1"/>
</dbReference>
<gene>
    <name evidence="5" type="ORF">SAMN05660461_2907</name>
</gene>
<dbReference type="PANTHER" id="PTHR15108">
    <property type="entry name" value="N-ACYLGLUCOSAMINE-2-EPIMERASE"/>
    <property type="match status" value="1"/>
</dbReference>
<dbReference type="EC" id="5.1.3.11" evidence="4"/>
<dbReference type="EMBL" id="FUZZ01000002">
    <property type="protein sequence ID" value="SKD04667.1"/>
    <property type="molecule type" value="Genomic_DNA"/>
</dbReference>
<evidence type="ECO:0000256" key="1">
    <source>
        <dbReference type="ARBA" id="ARBA00001470"/>
    </source>
</evidence>
<keyword evidence="6" id="KW-1185">Reference proteome</keyword>
<keyword evidence="3 4" id="KW-0413">Isomerase</keyword>
<dbReference type="RefSeq" id="WP_079470213.1">
    <property type="nucleotide sequence ID" value="NZ_FUZZ01000002.1"/>
</dbReference>
<dbReference type="InterPro" id="IPR028584">
    <property type="entry name" value="Cellobiose_2_epim"/>
</dbReference>
<sequence length="393" mass="45543">MQQELKASLEKELTAILDYWMKYTPDETYGGFYGKLGNDNIPVPEAAKGAVLNARILWTFAAAYTSTRNPAYLAMADRAYQYFNTHFIDHTYGGVYWTVDYTGQPAETKKQVYAIAFALYAYSEYYKAAAHPEVLATAISLYNSMEEHSYDPVYSGYFEAFTREWQEIADLRLSAKDANEKKTMNTHLHVVEAYANLYTVWPDEKLRAQIQGLLQVFYDKIIDKKSGHLHLFFDEQWQVKGNNVSYGHDIEASWLLQEAAEIIGDPVLTEQYRKLALVITNATLHGGIDKDGGLWYEYETSRRHMNTEKHWWPQAEALVGFINAWQLQPHGRYLQHAQNTWNFITQHIIDKTNGEWFWGVYKDYSIIPEDKAGLWKCPYHNARACMEGVKRLQ</sequence>
<evidence type="ECO:0000256" key="2">
    <source>
        <dbReference type="ARBA" id="ARBA00008558"/>
    </source>
</evidence>
<evidence type="ECO:0000313" key="6">
    <source>
        <dbReference type="Proteomes" id="UP000190166"/>
    </source>
</evidence>
<comment type="catalytic activity">
    <reaction evidence="1 4">
        <text>D-cellobiose = beta-D-glucosyl-(1-&gt;4)-D-mannopyranose</text>
        <dbReference type="Rhea" id="RHEA:23384"/>
        <dbReference type="ChEBI" id="CHEBI:17057"/>
        <dbReference type="ChEBI" id="CHEBI:47931"/>
        <dbReference type="EC" id="5.1.3.11"/>
    </reaction>
</comment>
<evidence type="ECO:0000256" key="3">
    <source>
        <dbReference type="ARBA" id="ARBA00023235"/>
    </source>
</evidence>
<evidence type="ECO:0000256" key="4">
    <source>
        <dbReference type="HAMAP-Rule" id="MF_00929"/>
    </source>
</evidence>
<dbReference type="GO" id="GO:0005975">
    <property type="term" value="P:carbohydrate metabolic process"/>
    <property type="evidence" value="ECO:0007669"/>
    <property type="project" value="InterPro"/>
</dbReference>
<reference evidence="5 6" key="1">
    <citation type="submission" date="2017-02" db="EMBL/GenBank/DDBJ databases">
        <authorList>
            <person name="Peterson S.W."/>
        </authorList>
    </citation>
    <scope>NUCLEOTIDE SEQUENCE [LARGE SCALE GENOMIC DNA]</scope>
    <source>
        <strain evidence="5 6">DSM 18108</strain>
    </source>
</reference>
<dbReference type="Proteomes" id="UP000190166">
    <property type="component" value="Unassembled WGS sequence"/>
</dbReference>
<dbReference type="HAMAP" id="MF_00929">
    <property type="entry name" value="Cellobiose_2_epim"/>
    <property type="match status" value="1"/>
</dbReference>
<comment type="similarity">
    <text evidence="2">Belongs to the N-acylglucosamine 2-epimerase family.</text>
</comment>
<comment type="function">
    <text evidence="4">Catalyzes the reversible epimerization of cellobiose to 4-O-beta-D-glucopyranosyl-D-mannose (Glc-Man).</text>
</comment>
<dbReference type="GO" id="GO:0047736">
    <property type="term" value="F:cellobiose epimerase activity"/>
    <property type="evidence" value="ECO:0007669"/>
    <property type="project" value="UniProtKB-UniRule"/>
</dbReference>
<evidence type="ECO:0000313" key="5">
    <source>
        <dbReference type="EMBL" id="SKD04667.1"/>
    </source>
</evidence>
<dbReference type="InterPro" id="IPR010819">
    <property type="entry name" value="AGE/CE"/>
</dbReference>
<dbReference type="InterPro" id="IPR008928">
    <property type="entry name" value="6-hairpin_glycosidase_sf"/>
</dbReference>
<dbReference type="Gene3D" id="1.50.10.10">
    <property type="match status" value="1"/>
</dbReference>
<organism evidence="5 6">
    <name type="scientific">Chitinophaga ginsengisegetis</name>
    <dbReference type="NCBI Taxonomy" id="393003"/>
    <lineage>
        <taxon>Bacteria</taxon>
        <taxon>Pseudomonadati</taxon>
        <taxon>Bacteroidota</taxon>
        <taxon>Chitinophagia</taxon>
        <taxon>Chitinophagales</taxon>
        <taxon>Chitinophagaceae</taxon>
        <taxon>Chitinophaga</taxon>
    </lineage>
</organism>
<dbReference type="STRING" id="393003.SAMN05660461_2907"/>
<dbReference type="AlphaFoldDB" id="A0A1T5NWA5"/>
<name>A0A1T5NWA5_9BACT</name>
<proteinExistence type="inferred from homology"/>
<accession>A0A1T5NWA5</accession>
<dbReference type="InterPro" id="IPR012341">
    <property type="entry name" value="6hp_glycosidase-like_sf"/>
</dbReference>